<dbReference type="InterPro" id="IPR025757">
    <property type="entry name" value="MIP1_Leuzipper"/>
</dbReference>
<evidence type="ECO:0000313" key="7">
    <source>
        <dbReference type="Proteomes" id="UP001454036"/>
    </source>
</evidence>
<dbReference type="InterPro" id="IPR001849">
    <property type="entry name" value="PH_domain"/>
</dbReference>
<feature type="domain" description="PH" evidence="4">
    <location>
        <begin position="36"/>
        <end position="143"/>
    </location>
</feature>
<protein>
    <submittedName>
        <fullName evidence="6">GTPase-activating protein</fullName>
    </submittedName>
</protein>
<proteinExistence type="predicted"/>
<feature type="domain" description="Rho-GAP" evidence="5">
    <location>
        <begin position="190"/>
        <end position="389"/>
    </location>
</feature>
<comment type="caution">
    <text evidence="6">The sequence shown here is derived from an EMBL/GenBank/DDBJ whole genome shotgun (WGS) entry which is preliminary data.</text>
</comment>
<dbReference type="CDD" id="cd00159">
    <property type="entry name" value="RhoGAP"/>
    <property type="match status" value="1"/>
</dbReference>
<dbReference type="Pfam" id="PF14389">
    <property type="entry name" value="Lzipper-MIP1"/>
    <property type="match status" value="1"/>
</dbReference>
<dbReference type="AlphaFoldDB" id="A0AAV3P3X3"/>
<feature type="compositionally biased region" description="Basic and acidic residues" evidence="3">
    <location>
        <begin position="467"/>
        <end position="479"/>
    </location>
</feature>
<evidence type="ECO:0000256" key="3">
    <source>
        <dbReference type="SAM" id="MobiDB-lite"/>
    </source>
</evidence>
<dbReference type="InterPro" id="IPR052799">
    <property type="entry name" value="Rho_GAP_Regulators"/>
</dbReference>
<dbReference type="SMART" id="SM00233">
    <property type="entry name" value="PH"/>
    <property type="match status" value="1"/>
</dbReference>
<feature type="region of interest" description="Disordered" evidence="3">
    <location>
        <begin position="1"/>
        <end position="33"/>
    </location>
</feature>
<feature type="compositionally biased region" description="Basic and acidic residues" evidence="3">
    <location>
        <begin position="437"/>
        <end position="446"/>
    </location>
</feature>
<dbReference type="EMBL" id="BAABME010000685">
    <property type="protein sequence ID" value="GAA0144717.1"/>
    <property type="molecule type" value="Genomic_DNA"/>
</dbReference>
<dbReference type="InterPro" id="IPR000198">
    <property type="entry name" value="RhoGAP_dom"/>
</dbReference>
<evidence type="ECO:0000313" key="6">
    <source>
        <dbReference type="EMBL" id="GAA0144717.1"/>
    </source>
</evidence>
<dbReference type="Gene3D" id="1.10.555.10">
    <property type="entry name" value="Rho GTPase activation protein"/>
    <property type="match status" value="1"/>
</dbReference>
<feature type="region of interest" description="Disordered" evidence="3">
    <location>
        <begin position="397"/>
        <end position="498"/>
    </location>
</feature>
<dbReference type="Proteomes" id="UP001454036">
    <property type="component" value="Unassembled WGS sequence"/>
</dbReference>
<dbReference type="PROSITE" id="PS50003">
    <property type="entry name" value="PH_DOMAIN"/>
    <property type="match status" value="1"/>
</dbReference>
<reference evidence="6 7" key="1">
    <citation type="submission" date="2024-01" db="EMBL/GenBank/DDBJ databases">
        <title>The complete chloroplast genome sequence of Lithospermum erythrorhizon: insights into the phylogenetic relationship among Boraginaceae species and the maternal lineages of purple gromwells.</title>
        <authorList>
            <person name="Okada T."/>
            <person name="Watanabe K."/>
        </authorList>
    </citation>
    <scope>NUCLEOTIDE SEQUENCE [LARGE SCALE GENOMIC DNA]</scope>
</reference>
<keyword evidence="7" id="KW-1185">Reference proteome</keyword>
<gene>
    <name evidence="6" type="ORF">LIER_05090</name>
</gene>
<sequence length="744" mass="81661">MNQSNEPDHCQVDLSKPGPPPQEAAETPWGTRNANKVYKSGPLFLSSKGLGWTSWKKRWFILTSTSLVFFRSDPNAILPKGSEVNCTLGGIDLNSSGSVVVKEDKKLITVQFSDGHDGRIFTLKAERLEDLNEWKAALEEALANAPNTGISVMQNETFNNDQANAADASVDQRKDIQPEKSLVIGRPVLLALENADGTPSFLEKALRFVEEPGVKVEGILRQAADVEDVEHRIREFEQGKTDFSPEEDAHVIADCVKYVLRELSSPPIPASCCKALVEAARTERSKKLAAMRHAIYETFPEPNCRLLQRILMMMHNIAANMAENRMSVSAVAACMAPLLLRPLLAGECELEQKSDAEGDGSVQLLQAAAAANNAQAICITLLEEYDNLFAEGTMSSDLYSETEESGSESEEHSNEGETSEDYSDDDATDGDIEEDYEHTSSGRRNEAGGTVECDERSGSSHSGSLSEDFHETLDDDKKLVPTMTSNNASVGGEQNKDNLNASCEQGEVVSAELQSKPAEQADWKEKLLESLERWRIGLLDWQIALEEDVPRLEEQLQKESELTTALEAGLGGSQGPRNMSANCDEKTMETFGEIARVELEIDNLKQKADGLREKLNHQRAQNFRLLHMKDPIKECDLSSASNSNEKLQKNKDHCLLDKAEGAKEVGISKPPSVNSRKSSAKGEGTNSSSVISKITNRFSFLNGHSAEKGRVVDQSLSRSAKGRSEGSHSLDRGKEESRSTADKR</sequence>
<dbReference type="SUPFAM" id="SSF50729">
    <property type="entry name" value="PH domain-like"/>
    <property type="match status" value="1"/>
</dbReference>
<evidence type="ECO:0000256" key="1">
    <source>
        <dbReference type="ARBA" id="ARBA00022468"/>
    </source>
</evidence>
<organism evidence="6 7">
    <name type="scientific">Lithospermum erythrorhizon</name>
    <name type="common">Purple gromwell</name>
    <name type="synonym">Lithospermum officinale var. erythrorhizon</name>
    <dbReference type="NCBI Taxonomy" id="34254"/>
    <lineage>
        <taxon>Eukaryota</taxon>
        <taxon>Viridiplantae</taxon>
        <taxon>Streptophyta</taxon>
        <taxon>Embryophyta</taxon>
        <taxon>Tracheophyta</taxon>
        <taxon>Spermatophyta</taxon>
        <taxon>Magnoliopsida</taxon>
        <taxon>eudicotyledons</taxon>
        <taxon>Gunneridae</taxon>
        <taxon>Pentapetalae</taxon>
        <taxon>asterids</taxon>
        <taxon>lamiids</taxon>
        <taxon>Boraginales</taxon>
        <taxon>Boraginaceae</taxon>
        <taxon>Boraginoideae</taxon>
        <taxon>Lithospermeae</taxon>
        <taxon>Lithospermum</taxon>
    </lineage>
</organism>
<dbReference type="GO" id="GO:0005096">
    <property type="term" value="F:GTPase activator activity"/>
    <property type="evidence" value="ECO:0007669"/>
    <property type="project" value="UniProtKB-KW"/>
</dbReference>
<feature type="compositionally biased region" description="Basic and acidic residues" evidence="3">
    <location>
        <begin position="1"/>
        <end position="11"/>
    </location>
</feature>
<keyword evidence="1" id="KW-0343">GTPase activation</keyword>
<accession>A0AAV3P3X3</accession>
<feature type="region of interest" description="Disordered" evidence="3">
    <location>
        <begin position="702"/>
        <end position="744"/>
    </location>
</feature>
<dbReference type="SUPFAM" id="SSF48350">
    <property type="entry name" value="GTPase activation domain, GAP"/>
    <property type="match status" value="1"/>
</dbReference>
<feature type="compositionally biased region" description="Basic and acidic residues" evidence="3">
    <location>
        <begin position="722"/>
        <end position="744"/>
    </location>
</feature>
<dbReference type="InterPro" id="IPR011993">
    <property type="entry name" value="PH-like_dom_sf"/>
</dbReference>
<dbReference type="SMART" id="SM00324">
    <property type="entry name" value="RhoGAP"/>
    <property type="match status" value="1"/>
</dbReference>
<feature type="coiled-coil region" evidence="2">
    <location>
        <begin position="594"/>
        <end position="621"/>
    </location>
</feature>
<dbReference type="Gene3D" id="2.30.29.30">
    <property type="entry name" value="Pleckstrin-homology domain (PH domain)/Phosphotyrosine-binding domain (PTB)"/>
    <property type="match status" value="1"/>
</dbReference>
<dbReference type="Pfam" id="PF00620">
    <property type="entry name" value="RhoGAP"/>
    <property type="match status" value="1"/>
</dbReference>
<evidence type="ECO:0000259" key="5">
    <source>
        <dbReference type="PROSITE" id="PS50238"/>
    </source>
</evidence>
<dbReference type="GO" id="GO:0007165">
    <property type="term" value="P:signal transduction"/>
    <property type="evidence" value="ECO:0007669"/>
    <property type="project" value="InterPro"/>
</dbReference>
<feature type="compositionally biased region" description="Acidic residues" evidence="3">
    <location>
        <begin position="417"/>
        <end position="436"/>
    </location>
</feature>
<name>A0AAV3P3X3_LITER</name>
<dbReference type="PANTHER" id="PTHR46265:SF2">
    <property type="entry name" value="RHO GTPASE-ACTIVATING PROTEIN 7"/>
    <property type="match status" value="1"/>
</dbReference>
<dbReference type="Pfam" id="PF00169">
    <property type="entry name" value="PH"/>
    <property type="match status" value="1"/>
</dbReference>
<dbReference type="PANTHER" id="PTHR46265">
    <property type="entry name" value="RHO GTPASE-ACTIVATING PROTEIN 7"/>
    <property type="match status" value="1"/>
</dbReference>
<feature type="region of interest" description="Disordered" evidence="3">
    <location>
        <begin position="662"/>
        <end position="689"/>
    </location>
</feature>
<keyword evidence="2" id="KW-0175">Coiled coil</keyword>
<evidence type="ECO:0000256" key="2">
    <source>
        <dbReference type="SAM" id="Coils"/>
    </source>
</evidence>
<dbReference type="InterPro" id="IPR008936">
    <property type="entry name" value="Rho_GTPase_activation_prot"/>
</dbReference>
<dbReference type="PROSITE" id="PS50238">
    <property type="entry name" value="RHOGAP"/>
    <property type="match status" value="1"/>
</dbReference>
<evidence type="ECO:0000259" key="4">
    <source>
        <dbReference type="PROSITE" id="PS50003"/>
    </source>
</evidence>
<dbReference type="CDD" id="cd00821">
    <property type="entry name" value="PH"/>
    <property type="match status" value="1"/>
</dbReference>